<evidence type="ECO:0000313" key="2">
    <source>
        <dbReference type="EMBL" id="RXR32982.1"/>
    </source>
</evidence>
<evidence type="ECO:0000259" key="1">
    <source>
        <dbReference type="Pfam" id="PF20376"/>
    </source>
</evidence>
<accession>A0A4Q1KSN5</accession>
<evidence type="ECO:0000313" key="3">
    <source>
        <dbReference type="Proteomes" id="UP000289734"/>
    </source>
</evidence>
<organism evidence="2 3">
    <name type="scientific">Flavobacterium piscinae</name>
    <dbReference type="NCBI Taxonomy" id="2506424"/>
    <lineage>
        <taxon>Bacteria</taxon>
        <taxon>Pseudomonadati</taxon>
        <taxon>Bacteroidota</taxon>
        <taxon>Flavobacteriia</taxon>
        <taxon>Flavobacteriales</taxon>
        <taxon>Flavobacteriaceae</taxon>
        <taxon>Flavobacterium</taxon>
    </lineage>
</organism>
<name>A0A4Q1KSN5_9FLAO</name>
<sequence>MKFFNGRKLIIATKHQKEKVILPLVKANMQVEVFVPSDYDTDKFGTFSGEIARTTNALETVRKKCLDAMNHYGYDLGIASEGSFGPHPNLFFAQADDELLILIDQKNNLEIIARAVSLETNFSVEKIQSYEQLIEFAKQVHFPSHGLLLKDRENQFSKIHKDILDWEQLKLSYDSLTEHSKEIWVETDMRAHRNPTRMQIIEQATQKLIKKVASLCPNCETPGYDVREVVKGLPCNWCKSPTSSTLALRYACQKCSHTTLEKYPNGKHYESPEFCSNCNP</sequence>
<keyword evidence="3" id="KW-1185">Reference proteome</keyword>
<reference evidence="3" key="1">
    <citation type="submission" date="2019-01" db="EMBL/GenBank/DDBJ databases">
        <title>Cytophagaceae bacterium strain CAR-16.</title>
        <authorList>
            <person name="Chen W.-M."/>
        </authorList>
    </citation>
    <scope>NUCLEOTIDE SEQUENCE [LARGE SCALE GENOMIC DNA]</scope>
    <source>
        <strain evidence="3">ICH-30</strain>
    </source>
</reference>
<dbReference type="Pfam" id="PF20376">
    <property type="entry name" value="DUF6671"/>
    <property type="match status" value="1"/>
</dbReference>
<dbReference type="InterPro" id="IPR046612">
    <property type="entry name" value="DUF6671"/>
</dbReference>
<comment type="caution">
    <text evidence="2">The sequence shown here is derived from an EMBL/GenBank/DDBJ whole genome shotgun (WGS) entry which is preliminary data.</text>
</comment>
<dbReference type="AlphaFoldDB" id="A0A4Q1KSN5"/>
<gene>
    <name evidence="2" type="ORF">EQG68_05685</name>
</gene>
<feature type="domain" description="DUF6671" evidence="1">
    <location>
        <begin position="64"/>
        <end position="280"/>
    </location>
</feature>
<dbReference type="EMBL" id="SBKQ01000005">
    <property type="protein sequence ID" value="RXR32982.1"/>
    <property type="molecule type" value="Genomic_DNA"/>
</dbReference>
<proteinExistence type="predicted"/>
<dbReference type="OrthoDB" id="9793837at2"/>
<dbReference type="Proteomes" id="UP000289734">
    <property type="component" value="Unassembled WGS sequence"/>
</dbReference>
<dbReference type="RefSeq" id="WP_129463826.1">
    <property type="nucleotide sequence ID" value="NZ_SBKQ01000005.1"/>
</dbReference>
<protein>
    <recommendedName>
        <fullName evidence="1">DUF6671 domain-containing protein</fullName>
    </recommendedName>
</protein>